<dbReference type="Pfam" id="PF08240">
    <property type="entry name" value="ADH_N"/>
    <property type="match status" value="1"/>
</dbReference>
<dbReference type="InterPro" id="IPR013149">
    <property type="entry name" value="ADH-like_C"/>
</dbReference>
<dbReference type="Gene3D" id="3.90.180.10">
    <property type="entry name" value="Medium-chain alcohol dehydrogenases, catalytic domain"/>
    <property type="match status" value="1"/>
</dbReference>
<evidence type="ECO:0000313" key="4">
    <source>
        <dbReference type="EMBL" id="KAI1879031.1"/>
    </source>
</evidence>
<dbReference type="Proteomes" id="UP000829685">
    <property type="component" value="Unassembled WGS sequence"/>
</dbReference>
<protein>
    <recommendedName>
        <fullName evidence="3">Enoyl reductase (ER) domain-containing protein</fullName>
    </recommendedName>
</protein>
<dbReference type="GO" id="GO:0016651">
    <property type="term" value="F:oxidoreductase activity, acting on NAD(P)H"/>
    <property type="evidence" value="ECO:0007669"/>
    <property type="project" value="InterPro"/>
</dbReference>
<dbReference type="Gene3D" id="3.40.50.720">
    <property type="entry name" value="NAD(P)-binding Rossmann-like Domain"/>
    <property type="match status" value="1"/>
</dbReference>
<dbReference type="PANTHER" id="PTHR45348">
    <property type="entry name" value="HYPOTHETICAL OXIDOREDUCTASE (EUROFUNG)"/>
    <property type="match status" value="1"/>
</dbReference>
<dbReference type="SMART" id="SM00829">
    <property type="entry name" value="PKS_ER"/>
    <property type="match status" value="1"/>
</dbReference>
<dbReference type="AlphaFoldDB" id="A0A9P9WU92"/>
<dbReference type="SUPFAM" id="SSF51735">
    <property type="entry name" value="NAD(P)-binding Rossmann-fold domains"/>
    <property type="match status" value="1"/>
</dbReference>
<dbReference type="PANTHER" id="PTHR45348:SF2">
    <property type="entry name" value="ZINC-TYPE ALCOHOL DEHYDROGENASE-LIKE PROTEIN C2E1P3.01"/>
    <property type="match status" value="1"/>
</dbReference>
<comment type="caution">
    <text evidence="4">The sequence shown here is derived from an EMBL/GenBank/DDBJ whole genome shotgun (WGS) entry which is preliminary data.</text>
</comment>
<comment type="similarity">
    <text evidence="1">Belongs to the zinc-containing alcohol dehydrogenase family.</text>
</comment>
<name>A0A9P9WU92_9PEZI</name>
<evidence type="ECO:0000313" key="5">
    <source>
        <dbReference type="Proteomes" id="UP000829685"/>
    </source>
</evidence>
<dbReference type="InterPro" id="IPR036291">
    <property type="entry name" value="NAD(P)-bd_dom_sf"/>
</dbReference>
<dbReference type="CDD" id="cd08249">
    <property type="entry name" value="enoyl_reductase_like"/>
    <property type="match status" value="1"/>
</dbReference>
<accession>A0A9P9WU92</accession>
<dbReference type="InterPro" id="IPR020843">
    <property type="entry name" value="ER"/>
</dbReference>
<dbReference type="EMBL" id="JAFIMR010000005">
    <property type="protein sequence ID" value="KAI1879031.1"/>
    <property type="molecule type" value="Genomic_DNA"/>
</dbReference>
<keyword evidence="2" id="KW-0560">Oxidoreductase</keyword>
<feature type="domain" description="Enoyl reductase (ER)" evidence="3">
    <location>
        <begin position="52"/>
        <end position="374"/>
    </location>
</feature>
<proteinExistence type="inferred from homology"/>
<dbReference type="InterPro" id="IPR011032">
    <property type="entry name" value="GroES-like_sf"/>
</dbReference>
<dbReference type="SUPFAM" id="SSF50129">
    <property type="entry name" value="GroES-like"/>
    <property type="match status" value="1"/>
</dbReference>
<evidence type="ECO:0000259" key="3">
    <source>
        <dbReference type="SMART" id="SM00829"/>
    </source>
</evidence>
<sequence>MTTTTTQLVQPGMVQERPAKQRTALSITELQPSTFTQRALIVNHERKYELQDNFTTPAYLSEHEVKIRTCAVGLNQIDYKSVDYNFCLPQLPWITGREMAGVVEEVGSAVQHLEPGHRVWTSTYYRDRRAGCFQESVIVPQHTVSLMSSETSFTSAACLGVCGLTAAMTLWRWFEVPLPYGTPFTPPTTPQSKPADMPLMLIWGGSSVTGQFLTQLAKRSGLRVISVSSAKTAQALKDLGAEHVVARDGRSNQEIIDEVKRIAGDDITMGVDLVGASTALATLQCLSTSHPARFAPLAWAPKVEVADNIEVLNVEMKQFVLNPTSAIYSEQLTRLVESGEIRLPEIEVLGGGLKAVEEGLERLKRGDMAGKKLIVDMQS</sequence>
<gene>
    <name evidence="4" type="ORF">JX265_003208</name>
</gene>
<dbReference type="Pfam" id="PF00107">
    <property type="entry name" value="ADH_zinc_N"/>
    <property type="match status" value="1"/>
</dbReference>
<evidence type="ECO:0000256" key="1">
    <source>
        <dbReference type="ARBA" id="ARBA00008072"/>
    </source>
</evidence>
<organism evidence="4 5">
    <name type="scientific">Neoarthrinium moseri</name>
    <dbReference type="NCBI Taxonomy" id="1658444"/>
    <lineage>
        <taxon>Eukaryota</taxon>
        <taxon>Fungi</taxon>
        <taxon>Dikarya</taxon>
        <taxon>Ascomycota</taxon>
        <taxon>Pezizomycotina</taxon>
        <taxon>Sordariomycetes</taxon>
        <taxon>Xylariomycetidae</taxon>
        <taxon>Amphisphaeriales</taxon>
        <taxon>Apiosporaceae</taxon>
        <taxon>Neoarthrinium</taxon>
    </lineage>
</organism>
<dbReference type="InterPro" id="IPR013154">
    <property type="entry name" value="ADH-like_N"/>
</dbReference>
<keyword evidence="5" id="KW-1185">Reference proteome</keyword>
<dbReference type="InterPro" id="IPR047122">
    <property type="entry name" value="Trans-enoyl_RdTase-like"/>
</dbReference>
<evidence type="ECO:0000256" key="2">
    <source>
        <dbReference type="ARBA" id="ARBA00023002"/>
    </source>
</evidence>
<reference evidence="4" key="1">
    <citation type="submission" date="2021-03" db="EMBL/GenBank/DDBJ databases">
        <title>Revisited historic fungal species revealed as producer of novel bioactive compounds through whole genome sequencing and comparative genomics.</title>
        <authorList>
            <person name="Vignolle G.A."/>
            <person name="Hochenegger N."/>
            <person name="Mach R.L."/>
            <person name="Mach-Aigner A.R."/>
            <person name="Javad Rahimi M."/>
            <person name="Salim K.A."/>
            <person name="Chan C.M."/>
            <person name="Lim L.B.L."/>
            <person name="Cai F."/>
            <person name="Druzhinina I.S."/>
            <person name="U'Ren J.M."/>
            <person name="Derntl C."/>
        </authorList>
    </citation>
    <scope>NUCLEOTIDE SEQUENCE</scope>
    <source>
        <strain evidence="4">TUCIM 5799</strain>
    </source>
</reference>